<dbReference type="AlphaFoldDB" id="A0A8C9S0C0"/>
<dbReference type="Ensembl" id="ENSSFOT00015024887.2">
    <property type="protein sequence ID" value="ENSSFOP00015024619.2"/>
    <property type="gene ID" value="ENSSFOG00015015780.2"/>
</dbReference>
<name>A0A8C9S0C0_SCLFO</name>
<keyword evidence="3 4" id="KW-0539">Nucleus</keyword>
<evidence type="ECO:0000313" key="8">
    <source>
        <dbReference type="Proteomes" id="UP000694397"/>
    </source>
</evidence>
<dbReference type="PANTHER" id="PTHR46318">
    <property type="entry name" value="UPSTREAM BINDING TRANSCRIPTION FACTOR"/>
    <property type="match status" value="1"/>
</dbReference>
<dbReference type="Pfam" id="PF00505">
    <property type="entry name" value="HMG_box"/>
    <property type="match status" value="3"/>
</dbReference>
<reference evidence="7" key="2">
    <citation type="submission" date="2025-08" db="UniProtKB">
        <authorList>
            <consortium name="Ensembl"/>
        </authorList>
    </citation>
    <scope>IDENTIFICATION</scope>
</reference>
<feature type="DNA-binding region" description="HMG box" evidence="4">
    <location>
        <begin position="107"/>
        <end position="175"/>
    </location>
</feature>
<evidence type="ECO:0000256" key="5">
    <source>
        <dbReference type="SAM" id="MobiDB-lite"/>
    </source>
</evidence>
<dbReference type="InterPro" id="IPR009071">
    <property type="entry name" value="HMG_box_dom"/>
</dbReference>
<protein>
    <submittedName>
        <fullName evidence="7">Upstream binding transcription factor</fullName>
    </submittedName>
</protein>
<comment type="subcellular location">
    <subcellularLocation>
        <location evidence="1">Nucleus</location>
    </subcellularLocation>
</comment>
<feature type="domain" description="HMG box" evidence="6">
    <location>
        <begin position="107"/>
        <end position="175"/>
    </location>
</feature>
<accession>A0A8C9S0C0</accession>
<dbReference type="Gene3D" id="1.10.30.10">
    <property type="entry name" value="High mobility group box domain"/>
    <property type="match status" value="5"/>
</dbReference>
<dbReference type="PANTHER" id="PTHR46318:SF2">
    <property type="entry name" value="NUCLEOLAR TRANSCRIPTION FACTOR 1"/>
    <property type="match status" value="1"/>
</dbReference>
<keyword evidence="8" id="KW-1185">Reference proteome</keyword>
<organism evidence="7 8">
    <name type="scientific">Scleropages formosus</name>
    <name type="common">Asian bonytongue</name>
    <name type="synonym">Osteoglossum formosum</name>
    <dbReference type="NCBI Taxonomy" id="113540"/>
    <lineage>
        <taxon>Eukaryota</taxon>
        <taxon>Metazoa</taxon>
        <taxon>Chordata</taxon>
        <taxon>Craniata</taxon>
        <taxon>Vertebrata</taxon>
        <taxon>Euteleostomi</taxon>
        <taxon>Actinopterygii</taxon>
        <taxon>Neopterygii</taxon>
        <taxon>Teleostei</taxon>
        <taxon>Osteoglossocephala</taxon>
        <taxon>Osteoglossomorpha</taxon>
        <taxon>Osteoglossiformes</taxon>
        <taxon>Osteoglossidae</taxon>
        <taxon>Scleropages</taxon>
    </lineage>
</organism>
<evidence type="ECO:0000256" key="3">
    <source>
        <dbReference type="ARBA" id="ARBA00023242"/>
    </source>
</evidence>
<feature type="DNA-binding region" description="HMG box" evidence="4">
    <location>
        <begin position="192"/>
        <end position="260"/>
    </location>
</feature>
<evidence type="ECO:0000259" key="6">
    <source>
        <dbReference type="PROSITE" id="PS50118"/>
    </source>
</evidence>
<feature type="domain" description="HMG box" evidence="6">
    <location>
        <begin position="192"/>
        <end position="260"/>
    </location>
</feature>
<feature type="region of interest" description="Disordered" evidence="5">
    <location>
        <begin position="370"/>
        <end position="402"/>
    </location>
</feature>
<dbReference type="GO" id="GO:0003677">
    <property type="term" value="F:DNA binding"/>
    <property type="evidence" value="ECO:0007669"/>
    <property type="project" value="UniProtKB-UniRule"/>
</dbReference>
<dbReference type="GeneTree" id="ENSGT00940000166349"/>
<dbReference type="OrthoDB" id="1919336at2759"/>
<gene>
    <name evidence="7" type="primary">ubtf</name>
</gene>
<dbReference type="CDD" id="cd21998">
    <property type="entry name" value="HMG-box_UBF1_rpt1-like"/>
    <property type="match status" value="1"/>
</dbReference>
<feature type="domain" description="HMG box" evidence="6">
    <location>
        <begin position="396"/>
        <end position="464"/>
    </location>
</feature>
<feature type="compositionally biased region" description="Polar residues" evidence="5">
    <location>
        <begin position="566"/>
        <end position="576"/>
    </location>
</feature>
<dbReference type="SMART" id="SM00398">
    <property type="entry name" value="HMG"/>
    <property type="match status" value="5"/>
</dbReference>
<dbReference type="PROSITE" id="PS50118">
    <property type="entry name" value="HMG_BOX_2"/>
    <property type="match status" value="3"/>
</dbReference>
<sequence length="576" mass="67301">GSLCTDSVTFCAGAAAWASDDLLKLLESMREKLPQKDVVRYKTAESRLDWDEVAFGHFSGEECKRKWLEVSRQVRRFRTLTELIADVQELATNPHKGKTVKKHPDFPKKPLTAYFRFFKEKRAKYAKLHPEISNLELTKVLSKKYRELSDRKKAKYSEAFHREKEIFEQQLLKFQREEHPDLAEYMKRSEMPQKPKTPQQLWYNHKKKSILKINPEATTKEIKESVGKQWAELSNKKKLKWINKALEQQKVYEEAMREFIQQHPERNLSESNIKKVTLTKAERQLKDKFDGRPDKPPPNGFSLYCTESMVKMTEVPYAERIMMCSQQWKQLKQSERDTYQERCKQAGHCVNCVTWCLSLPSQSLPEEEQQRVLAEVEAEQNASRKRSRPKRDSDSTKRPISAMFIYKEEKRPKLQKQRPDLSESEVAQLLERMWTELPDKKKKKYARLEETLKVELKKAVKGKQASAATPNSKKAKIEGESKKPLLSGYQAFSQELCAGKELDHLSLKERSAEIKGRWQKMPQHEKDRYTAAAEKMQNKNKVKLDKWLKKRKNADKLGGAKAKMKPTQTKVVSCSS</sequence>
<dbReference type="InterPro" id="IPR051762">
    <property type="entry name" value="UBF1"/>
</dbReference>
<evidence type="ECO:0000256" key="4">
    <source>
        <dbReference type="PROSITE-ProRule" id="PRU00267"/>
    </source>
</evidence>
<feature type="DNA-binding region" description="HMG box" evidence="4">
    <location>
        <begin position="396"/>
        <end position="464"/>
    </location>
</feature>
<proteinExistence type="predicted"/>
<reference evidence="7 8" key="1">
    <citation type="submission" date="2019-04" db="EMBL/GenBank/DDBJ databases">
        <authorList>
            <consortium name="Wellcome Sanger Institute Data Sharing"/>
        </authorList>
    </citation>
    <scope>NUCLEOTIDE SEQUENCE [LARGE SCALE GENOMIC DNA]</scope>
</reference>
<keyword evidence="2 4" id="KW-0238">DNA-binding</keyword>
<reference evidence="7" key="3">
    <citation type="submission" date="2025-09" db="UniProtKB">
        <authorList>
            <consortium name="Ensembl"/>
        </authorList>
    </citation>
    <scope>IDENTIFICATION</scope>
</reference>
<dbReference type="CDD" id="cd21999">
    <property type="entry name" value="HMG-box_UBF1_rpt2"/>
    <property type="match status" value="1"/>
</dbReference>
<dbReference type="CDD" id="cd22001">
    <property type="entry name" value="HMG-box_UBF1_rpt4"/>
    <property type="match status" value="1"/>
</dbReference>
<feature type="region of interest" description="Disordered" evidence="5">
    <location>
        <begin position="553"/>
        <end position="576"/>
    </location>
</feature>
<evidence type="ECO:0000313" key="7">
    <source>
        <dbReference type="Ensembl" id="ENSSFOP00015024619.2"/>
    </source>
</evidence>
<evidence type="ECO:0000256" key="1">
    <source>
        <dbReference type="ARBA" id="ARBA00004123"/>
    </source>
</evidence>
<dbReference type="Proteomes" id="UP000694397">
    <property type="component" value="Chromosome 8"/>
</dbReference>
<evidence type="ECO:0000256" key="2">
    <source>
        <dbReference type="ARBA" id="ARBA00023125"/>
    </source>
</evidence>
<dbReference type="GO" id="GO:0005634">
    <property type="term" value="C:nucleus"/>
    <property type="evidence" value="ECO:0007669"/>
    <property type="project" value="UniProtKB-SubCell"/>
</dbReference>
<dbReference type="SUPFAM" id="SSF47095">
    <property type="entry name" value="HMG-box"/>
    <property type="match status" value="5"/>
</dbReference>
<dbReference type="InterPro" id="IPR036910">
    <property type="entry name" value="HMG_box_dom_sf"/>
</dbReference>